<dbReference type="RefSeq" id="WP_118427607.1">
    <property type="nucleotide sequence ID" value="NZ_QRPD01000019.1"/>
</dbReference>
<dbReference type="Pfam" id="PF23343">
    <property type="entry name" value="REP_ORF2-G2P"/>
    <property type="match status" value="1"/>
</dbReference>
<evidence type="ECO:0000313" key="4">
    <source>
        <dbReference type="Proteomes" id="UP000283325"/>
    </source>
</evidence>
<reference evidence="3 4" key="1">
    <citation type="submission" date="2018-08" db="EMBL/GenBank/DDBJ databases">
        <title>A genome reference for cultivated species of the human gut microbiota.</title>
        <authorList>
            <person name="Zou Y."/>
            <person name="Xue W."/>
            <person name="Luo G."/>
        </authorList>
    </citation>
    <scope>NUCLEOTIDE SEQUENCE [LARGE SCALE GENOMIC DNA]</scope>
    <source>
        <strain evidence="3 4">AF36-1BH</strain>
    </source>
</reference>
<feature type="domain" description="Replication-associated protein ORF2/G2P" evidence="2">
    <location>
        <begin position="69"/>
        <end position="173"/>
    </location>
</feature>
<accession>A0A415MTA7</accession>
<comment type="caution">
    <text evidence="3">The sequence shown here is derived from an EMBL/GenBank/DDBJ whole genome shotgun (WGS) entry which is preliminary data.</text>
</comment>
<dbReference type="EMBL" id="QRPD01000019">
    <property type="protein sequence ID" value="RHL84320.1"/>
    <property type="molecule type" value="Genomic_DNA"/>
</dbReference>
<organism evidence="3 4">
    <name type="scientific">Dorea formicigenerans</name>
    <dbReference type="NCBI Taxonomy" id="39486"/>
    <lineage>
        <taxon>Bacteria</taxon>
        <taxon>Bacillati</taxon>
        <taxon>Bacillota</taxon>
        <taxon>Clostridia</taxon>
        <taxon>Lachnospirales</taxon>
        <taxon>Lachnospiraceae</taxon>
        <taxon>Dorea</taxon>
    </lineage>
</organism>
<evidence type="ECO:0000256" key="1">
    <source>
        <dbReference type="SAM" id="MobiDB-lite"/>
    </source>
</evidence>
<feature type="compositionally biased region" description="Basic and acidic residues" evidence="1">
    <location>
        <begin position="174"/>
        <end position="192"/>
    </location>
</feature>
<sequence length="253" mass="29905">MAIKKKTYSFRGGDIIDTEEYHDGKYGAPGEKRIKRKKATPEEMERVNKRNKEKRCRQRMLTYFREGDLFATLTYKVEERPPDMTSAKKDFSKFIRKIRTEYKKRGIELYWIRNIEMGTRGAWHIHLIVNNTGDTASLIQKVWEHGGVYIESIKDSKSYDEDFTKLSSYMTKDGKTTETKKDGTEGKPRVKESNYSTSRNMPLPEARVKKMTRWKKKVKPRAGYYIAHMHEGINPATGYRFRRVTQIRLNRRI</sequence>
<evidence type="ECO:0000313" key="3">
    <source>
        <dbReference type="EMBL" id="RHL84320.1"/>
    </source>
</evidence>
<gene>
    <name evidence="3" type="ORF">DWZ98_15525</name>
</gene>
<evidence type="ECO:0000259" key="2">
    <source>
        <dbReference type="Pfam" id="PF23343"/>
    </source>
</evidence>
<dbReference type="Proteomes" id="UP000283325">
    <property type="component" value="Unassembled WGS sequence"/>
</dbReference>
<protein>
    <recommendedName>
        <fullName evidence="2">Replication-associated protein ORF2/G2P domain-containing protein</fullName>
    </recommendedName>
</protein>
<dbReference type="InterPro" id="IPR056906">
    <property type="entry name" value="ORF2/G2P_dom"/>
</dbReference>
<name>A0A415MTA7_9FIRM</name>
<proteinExistence type="predicted"/>
<dbReference type="AlphaFoldDB" id="A0A415MTA7"/>
<feature type="region of interest" description="Disordered" evidence="1">
    <location>
        <begin position="174"/>
        <end position="200"/>
    </location>
</feature>